<dbReference type="SUPFAM" id="SSF140361">
    <property type="entry name" value="MIT domain-like"/>
    <property type="match status" value="1"/>
</dbReference>
<dbReference type="Gene3D" id="1.20.58.80">
    <property type="entry name" value="Phosphotransferase system, lactose/cellobiose-type IIA subunit"/>
    <property type="match status" value="1"/>
</dbReference>
<accession>A0A6J2XX70</accession>
<evidence type="ECO:0000313" key="2">
    <source>
        <dbReference type="Proteomes" id="UP000504635"/>
    </source>
</evidence>
<dbReference type="InParanoid" id="A0A6J2XX70"/>
<dbReference type="AlphaFoldDB" id="A0A6J2XX70"/>
<organism evidence="2 3">
    <name type="scientific">Sitophilus oryzae</name>
    <name type="common">Rice weevil</name>
    <name type="synonym">Curculio oryzae</name>
    <dbReference type="NCBI Taxonomy" id="7048"/>
    <lineage>
        <taxon>Eukaryota</taxon>
        <taxon>Metazoa</taxon>
        <taxon>Ecdysozoa</taxon>
        <taxon>Arthropoda</taxon>
        <taxon>Hexapoda</taxon>
        <taxon>Insecta</taxon>
        <taxon>Pterygota</taxon>
        <taxon>Neoptera</taxon>
        <taxon>Endopterygota</taxon>
        <taxon>Coleoptera</taxon>
        <taxon>Polyphaga</taxon>
        <taxon>Cucujiformia</taxon>
        <taxon>Curculionidae</taxon>
        <taxon>Dryophthorinae</taxon>
        <taxon>Sitophilus</taxon>
    </lineage>
</organism>
<dbReference type="Pfam" id="PF17169">
    <property type="entry name" value="NRBF2_MIT"/>
    <property type="match status" value="1"/>
</dbReference>
<dbReference type="InterPro" id="IPR033393">
    <property type="entry name" value="NRBF2_MIT"/>
</dbReference>
<sequence length="274" mass="31496">MDTDKAPLNRAHQLERKAETLNRQKKYDAAIECHKEAAELFKKCLGNGSNKTINESIGLQKEWNERQIRLLELKKAYMEKMEKEKKFGSVNSSKTSQKDLDTLETKIFRAMETHDSLISYLTHRDNVTDKIQGTIQEEDEDPQFIIGNKHPKDESTVIEELKLLSGQLRESVHGLLIQLDDRNKEIESLKSRIYQLEFEKSTKEEITTNNLRVTTDSSGGTSPFVFSPMTELSPDIPELSSLPILDLKPMPEFDISQLRQFSVPEVSSKLLRRD</sequence>
<feature type="domain" description="Nuclear receptor-binding factor 2 MIT" evidence="1">
    <location>
        <begin position="6"/>
        <end position="82"/>
    </location>
</feature>
<dbReference type="RefSeq" id="XP_030755676.1">
    <property type="nucleotide sequence ID" value="XM_030899816.1"/>
</dbReference>
<proteinExistence type="predicted"/>
<keyword evidence="2" id="KW-1185">Reference proteome</keyword>
<dbReference type="PANTHER" id="PTHR14964">
    <property type="entry name" value="NUCLEAR RECEPTOR BINDING FACTOR 2"/>
    <property type="match status" value="1"/>
</dbReference>
<dbReference type="GO" id="GO:0006914">
    <property type="term" value="P:autophagy"/>
    <property type="evidence" value="ECO:0007669"/>
    <property type="project" value="InterPro"/>
</dbReference>
<protein>
    <submittedName>
        <fullName evidence="3">Nuclear receptor-binding factor 2-like</fullName>
    </submittedName>
</protein>
<dbReference type="PANTHER" id="PTHR14964:SF2">
    <property type="entry name" value="NUCLEAR RECEPTOR-BINDING FACTOR 2"/>
    <property type="match status" value="1"/>
</dbReference>
<reference evidence="3" key="1">
    <citation type="submission" date="2025-08" db="UniProtKB">
        <authorList>
            <consortium name="RefSeq"/>
        </authorList>
    </citation>
    <scope>IDENTIFICATION</scope>
    <source>
        <tissue evidence="3">Gonads</tissue>
    </source>
</reference>
<gene>
    <name evidence="3" type="primary">LOC115882004</name>
</gene>
<dbReference type="KEGG" id="soy:115882004"/>
<evidence type="ECO:0000313" key="3">
    <source>
        <dbReference type="RefSeq" id="XP_030755676.1"/>
    </source>
</evidence>
<evidence type="ECO:0000259" key="1">
    <source>
        <dbReference type="Pfam" id="PF17169"/>
    </source>
</evidence>
<dbReference type="GeneID" id="115882004"/>
<dbReference type="OrthoDB" id="3694230at2759"/>
<dbReference type="Proteomes" id="UP000504635">
    <property type="component" value="Unplaced"/>
</dbReference>
<name>A0A6J2XX70_SITOR</name>
<dbReference type="InterPro" id="IPR039679">
    <property type="entry name" value="NRBF2"/>
</dbReference>